<dbReference type="Gene3D" id="3.40.47.10">
    <property type="match status" value="1"/>
</dbReference>
<dbReference type="EMBL" id="QUZK01000039">
    <property type="protein sequence ID" value="RFF30023.1"/>
    <property type="molecule type" value="Genomic_DNA"/>
</dbReference>
<proteinExistence type="predicted"/>
<dbReference type="InterPro" id="IPR016039">
    <property type="entry name" value="Thiolase-like"/>
</dbReference>
<evidence type="ECO:0000259" key="1">
    <source>
        <dbReference type="Pfam" id="PF13723"/>
    </source>
</evidence>
<dbReference type="SUPFAM" id="SSF53901">
    <property type="entry name" value="Thiolase-like"/>
    <property type="match status" value="1"/>
</dbReference>
<reference evidence="2 3" key="1">
    <citation type="submission" date="2018-08" db="EMBL/GenBank/DDBJ databases">
        <title>Wenzhouxiangella salilacus sp. nov., a novel bacterium isolated from a saline lake in Xinjiang Province, China.</title>
        <authorList>
            <person name="Han S."/>
        </authorList>
    </citation>
    <scope>NUCLEOTIDE SEQUENCE [LARGE SCALE GENOMIC DNA]</scope>
    <source>
        <strain evidence="2 3">XDB06</strain>
    </source>
</reference>
<dbReference type="Pfam" id="PF13723">
    <property type="entry name" value="Ketoacyl-synt_2"/>
    <property type="match status" value="1"/>
</dbReference>
<dbReference type="RefSeq" id="WP_116651005.1">
    <property type="nucleotide sequence ID" value="NZ_QUZK01000039.1"/>
</dbReference>
<name>A0A3E1K7K2_9GAMM</name>
<dbReference type="AlphaFoldDB" id="A0A3E1K7K2"/>
<dbReference type="InterPro" id="IPR014030">
    <property type="entry name" value="Ketoacyl_synth_N"/>
</dbReference>
<comment type="caution">
    <text evidence="2">The sequence shown here is derived from an EMBL/GenBank/DDBJ whole genome shotgun (WGS) entry which is preliminary data.</text>
</comment>
<dbReference type="Proteomes" id="UP000260351">
    <property type="component" value="Unassembled WGS sequence"/>
</dbReference>
<sequence>MNTRLRILGSGLSAPGLPDIDALSAVLAGGELGEDKPGSGSISLLSPRERRRCPETVRLSMAAAEQACSAAGIDPAQPDAVFTSGMGDLAISDYMCRTLAETPELLSPMRFHNSVHNAAAGYWSIGAGVRGDVTALSGASDSLVTGLIEAASRVAADRRPVLLVIYDTIADGPMRAVWSARHPFACAFLLGVADDDEAAIVLHAEEGLRQDDCPPLTAALIERTADNPAARALHLLALALDGKHGPLRLAARQGPGLRIEPAT</sequence>
<organism evidence="2 3">
    <name type="scientific">Wenzhouxiangella sediminis</name>
    <dbReference type="NCBI Taxonomy" id="1792836"/>
    <lineage>
        <taxon>Bacteria</taxon>
        <taxon>Pseudomonadati</taxon>
        <taxon>Pseudomonadota</taxon>
        <taxon>Gammaproteobacteria</taxon>
        <taxon>Chromatiales</taxon>
        <taxon>Wenzhouxiangellaceae</taxon>
        <taxon>Wenzhouxiangella</taxon>
    </lineage>
</organism>
<keyword evidence="3" id="KW-1185">Reference proteome</keyword>
<evidence type="ECO:0000313" key="3">
    <source>
        <dbReference type="Proteomes" id="UP000260351"/>
    </source>
</evidence>
<gene>
    <name evidence="2" type="ORF">DZC52_09985</name>
</gene>
<evidence type="ECO:0000313" key="2">
    <source>
        <dbReference type="EMBL" id="RFF30023.1"/>
    </source>
</evidence>
<dbReference type="OrthoDB" id="9798676at2"/>
<protein>
    <recommendedName>
        <fullName evidence="1">Beta-ketoacyl synthase-like N-terminal domain-containing protein</fullName>
    </recommendedName>
</protein>
<feature type="domain" description="Beta-ketoacyl synthase-like N-terminal" evidence="1">
    <location>
        <begin position="41"/>
        <end position="203"/>
    </location>
</feature>
<dbReference type="GO" id="GO:0016746">
    <property type="term" value="F:acyltransferase activity"/>
    <property type="evidence" value="ECO:0007669"/>
    <property type="project" value="InterPro"/>
</dbReference>
<accession>A0A3E1K7K2</accession>